<evidence type="ECO:0000256" key="7">
    <source>
        <dbReference type="ARBA" id="ARBA00022989"/>
    </source>
</evidence>
<dbReference type="GO" id="GO:0034040">
    <property type="term" value="F:ATPase-coupled lipid transmembrane transporter activity"/>
    <property type="evidence" value="ECO:0007669"/>
    <property type="project" value="TreeGrafter"/>
</dbReference>
<dbReference type="SUPFAM" id="SSF90123">
    <property type="entry name" value="ABC transporter transmembrane region"/>
    <property type="match status" value="1"/>
</dbReference>
<dbReference type="InterPro" id="IPR003593">
    <property type="entry name" value="AAA+_ATPase"/>
</dbReference>
<gene>
    <name evidence="12" type="ORF">SAMN05445756_0048</name>
</gene>
<organism evidence="12 13">
    <name type="scientific">Kytococcus aerolatus</name>
    <dbReference type="NCBI Taxonomy" id="592308"/>
    <lineage>
        <taxon>Bacteria</taxon>
        <taxon>Bacillati</taxon>
        <taxon>Actinomycetota</taxon>
        <taxon>Actinomycetes</taxon>
        <taxon>Micrococcales</taxon>
        <taxon>Kytococcaceae</taxon>
        <taxon>Kytococcus</taxon>
    </lineage>
</organism>
<feature type="domain" description="ABC transmembrane type-1" evidence="11">
    <location>
        <begin position="38"/>
        <end position="325"/>
    </location>
</feature>
<dbReference type="Pfam" id="PF00005">
    <property type="entry name" value="ABC_tran"/>
    <property type="match status" value="1"/>
</dbReference>
<proteinExistence type="predicted"/>
<keyword evidence="4 9" id="KW-0812">Transmembrane</keyword>
<keyword evidence="7 9" id="KW-1133">Transmembrane helix</keyword>
<dbReference type="Proteomes" id="UP000198122">
    <property type="component" value="Unassembled WGS sequence"/>
</dbReference>
<dbReference type="InterPro" id="IPR027417">
    <property type="entry name" value="P-loop_NTPase"/>
</dbReference>
<dbReference type="GO" id="GO:0016887">
    <property type="term" value="F:ATP hydrolysis activity"/>
    <property type="evidence" value="ECO:0007669"/>
    <property type="project" value="InterPro"/>
</dbReference>
<evidence type="ECO:0000256" key="9">
    <source>
        <dbReference type="SAM" id="Phobius"/>
    </source>
</evidence>
<protein>
    <submittedName>
        <fullName evidence="12">ABC-type multidrug transport system, ATPase and permease component</fullName>
    </submittedName>
</protein>
<dbReference type="InterPro" id="IPR011527">
    <property type="entry name" value="ABC1_TM_dom"/>
</dbReference>
<dbReference type="InterPro" id="IPR039421">
    <property type="entry name" value="Type_1_exporter"/>
</dbReference>
<evidence type="ECO:0000256" key="2">
    <source>
        <dbReference type="ARBA" id="ARBA00022448"/>
    </source>
</evidence>
<dbReference type="InterPro" id="IPR017871">
    <property type="entry name" value="ABC_transporter-like_CS"/>
</dbReference>
<dbReference type="InterPro" id="IPR003439">
    <property type="entry name" value="ABC_transporter-like_ATP-bd"/>
</dbReference>
<keyword evidence="2" id="KW-0813">Transport</keyword>
<evidence type="ECO:0000256" key="5">
    <source>
        <dbReference type="ARBA" id="ARBA00022741"/>
    </source>
</evidence>
<dbReference type="EMBL" id="FYEZ01000001">
    <property type="protein sequence ID" value="SNC59354.1"/>
    <property type="molecule type" value="Genomic_DNA"/>
</dbReference>
<dbReference type="OrthoDB" id="9806127at2"/>
<dbReference type="GO" id="GO:0005886">
    <property type="term" value="C:plasma membrane"/>
    <property type="evidence" value="ECO:0007669"/>
    <property type="project" value="UniProtKB-SubCell"/>
</dbReference>
<dbReference type="Pfam" id="PF00664">
    <property type="entry name" value="ABC_membrane"/>
    <property type="match status" value="1"/>
</dbReference>
<evidence type="ECO:0000256" key="4">
    <source>
        <dbReference type="ARBA" id="ARBA00022692"/>
    </source>
</evidence>
<evidence type="ECO:0000256" key="3">
    <source>
        <dbReference type="ARBA" id="ARBA00022475"/>
    </source>
</evidence>
<feature type="domain" description="ABC transporter" evidence="10">
    <location>
        <begin position="358"/>
        <end position="594"/>
    </location>
</feature>
<keyword evidence="6" id="KW-0067">ATP-binding</keyword>
<dbReference type="SUPFAM" id="SSF52540">
    <property type="entry name" value="P-loop containing nucleoside triphosphate hydrolases"/>
    <property type="match status" value="1"/>
</dbReference>
<dbReference type="PROSITE" id="PS50929">
    <property type="entry name" value="ABC_TM1F"/>
    <property type="match status" value="1"/>
</dbReference>
<dbReference type="PROSITE" id="PS00211">
    <property type="entry name" value="ABC_TRANSPORTER_1"/>
    <property type="match status" value="1"/>
</dbReference>
<feature type="transmembrane region" description="Helical" evidence="9">
    <location>
        <begin position="34"/>
        <end position="55"/>
    </location>
</feature>
<evidence type="ECO:0000256" key="8">
    <source>
        <dbReference type="ARBA" id="ARBA00023136"/>
    </source>
</evidence>
<keyword evidence="5" id="KW-0547">Nucleotide-binding</keyword>
<dbReference type="GO" id="GO:0005524">
    <property type="term" value="F:ATP binding"/>
    <property type="evidence" value="ECO:0007669"/>
    <property type="project" value="UniProtKB-KW"/>
</dbReference>
<evidence type="ECO:0000256" key="1">
    <source>
        <dbReference type="ARBA" id="ARBA00004651"/>
    </source>
</evidence>
<evidence type="ECO:0000256" key="6">
    <source>
        <dbReference type="ARBA" id="ARBA00022840"/>
    </source>
</evidence>
<evidence type="ECO:0000313" key="12">
    <source>
        <dbReference type="EMBL" id="SNC59354.1"/>
    </source>
</evidence>
<dbReference type="AlphaFoldDB" id="A0A212T0R0"/>
<dbReference type="GO" id="GO:0140359">
    <property type="term" value="F:ABC-type transporter activity"/>
    <property type="evidence" value="ECO:0007669"/>
    <property type="project" value="InterPro"/>
</dbReference>
<comment type="subcellular location">
    <subcellularLocation>
        <location evidence="1">Cell membrane</location>
        <topology evidence="1">Multi-pass membrane protein</topology>
    </subcellularLocation>
</comment>
<dbReference type="PANTHER" id="PTHR24221:SF654">
    <property type="entry name" value="ATP-BINDING CASSETTE SUB-FAMILY B MEMBER 6"/>
    <property type="match status" value="1"/>
</dbReference>
<dbReference type="PROSITE" id="PS50893">
    <property type="entry name" value="ABC_TRANSPORTER_2"/>
    <property type="match status" value="1"/>
</dbReference>
<dbReference type="Gene3D" id="1.20.1560.10">
    <property type="entry name" value="ABC transporter type 1, transmembrane domain"/>
    <property type="match status" value="1"/>
</dbReference>
<evidence type="ECO:0000313" key="13">
    <source>
        <dbReference type="Proteomes" id="UP000198122"/>
    </source>
</evidence>
<dbReference type="RefSeq" id="WP_088817112.1">
    <property type="nucleotide sequence ID" value="NZ_FYEZ01000001.1"/>
</dbReference>
<feature type="transmembrane region" description="Helical" evidence="9">
    <location>
        <begin position="75"/>
        <end position="93"/>
    </location>
</feature>
<sequence>MPPTAPSARRDLLAEDVSAVEALRVVVEGVRREPWLFALSVLGSIAWAASIIAVSRAVGWATGEVLEPAAGGAGGGWRAAAGALGVVLGAYLLQAASMLVRRIAGGLVTFRLGATFRRLVTDAYLRLPLSWHRRHPGGQLLSNANADVDATWRIFMPLPMFIGVIFLLVFAGIQIVLVDPLLAAVAGVVFPVLAGLNYWYQRSMSPRAQRTQELRADVSRIAHESFEAGVLVKSMGREERETARFGRSAQELRDAAVSMGRVRGVFDPLIDVLPQLGTLAVLVVGTLRARQGEVTTAEVVQVAYLFTLLAMPVRALGWVLSEAPTSAVGWRRVRSVLDTPGGPARGGRALPGQGGLSVELRGVSHHHEDATGSAALDAVDLSVPAGRTLALVGPTGAGKSTLASLLLGLLPTTSGEVRYDGVPLEELSPEALVGAVVLVEQTAFMFDDSVRFNVTLGDDRFTDEQVWEALEIACAADFVHGLEGGLHQQVGERGGSLSGGQRQRIALARAIIRRPRLLVLDDATSAVDPAVERQILTRLREGTTDMTVVVIAYRMATIHLADQVAVIDRGRVLAQGQHEELLRSQPVYAGVVGAYARDHAERTAEREAAR</sequence>
<keyword evidence="8 9" id="KW-0472">Membrane</keyword>
<feature type="transmembrane region" description="Helical" evidence="9">
    <location>
        <begin position="181"/>
        <end position="200"/>
    </location>
</feature>
<name>A0A212T0R0_9MICO</name>
<keyword evidence="13" id="KW-1185">Reference proteome</keyword>
<dbReference type="SMART" id="SM00382">
    <property type="entry name" value="AAA"/>
    <property type="match status" value="1"/>
</dbReference>
<accession>A0A212T0R0</accession>
<keyword evidence="3" id="KW-1003">Cell membrane</keyword>
<evidence type="ECO:0000259" key="10">
    <source>
        <dbReference type="PROSITE" id="PS50893"/>
    </source>
</evidence>
<reference evidence="12 13" key="1">
    <citation type="submission" date="2017-06" db="EMBL/GenBank/DDBJ databases">
        <authorList>
            <person name="Kim H.J."/>
            <person name="Triplett B.A."/>
        </authorList>
    </citation>
    <scope>NUCLEOTIDE SEQUENCE [LARGE SCALE GENOMIC DNA]</scope>
    <source>
        <strain evidence="12 13">DSM 22179</strain>
    </source>
</reference>
<dbReference type="PANTHER" id="PTHR24221">
    <property type="entry name" value="ATP-BINDING CASSETTE SUB-FAMILY B"/>
    <property type="match status" value="1"/>
</dbReference>
<feature type="transmembrane region" description="Helical" evidence="9">
    <location>
        <begin position="154"/>
        <end position="175"/>
    </location>
</feature>
<dbReference type="FunFam" id="3.40.50.300:FF:000854">
    <property type="entry name" value="Multidrug ABC transporter ATP-binding protein"/>
    <property type="match status" value="1"/>
</dbReference>
<dbReference type="InterPro" id="IPR036640">
    <property type="entry name" value="ABC1_TM_sf"/>
</dbReference>
<evidence type="ECO:0000259" key="11">
    <source>
        <dbReference type="PROSITE" id="PS50929"/>
    </source>
</evidence>
<dbReference type="Gene3D" id="3.40.50.300">
    <property type="entry name" value="P-loop containing nucleotide triphosphate hydrolases"/>
    <property type="match status" value="1"/>
</dbReference>